<evidence type="ECO:0000313" key="1">
    <source>
        <dbReference type="EMBL" id="SDH70136.1"/>
    </source>
</evidence>
<sequence length="40" mass="4492">MKTFKIEKKVVFIYSSTKINKPSTNPTFTTITVTVTGVLQ</sequence>
<proteinExistence type="predicted"/>
<protein>
    <submittedName>
        <fullName evidence="1">Uncharacterized protein</fullName>
    </submittedName>
</protein>
<dbReference type="Proteomes" id="UP000199643">
    <property type="component" value="Unassembled WGS sequence"/>
</dbReference>
<dbReference type="AlphaFoldDB" id="A0A1G8EJZ4"/>
<gene>
    <name evidence="1" type="ORF">SAMN05421827_1405</name>
</gene>
<dbReference type="EMBL" id="FNCH01000040">
    <property type="protein sequence ID" value="SDH70136.1"/>
    <property type="molecule type" value="Genomic_DNA"/>
</dbReference>
<evidence type="ECO:0000313" key="2">
    <source>
        <dbReference type="Proteomes" id="UP000199643"/>
    </source>
</evidence>
<organism evidence="1 2">
    <name type="scientific">Pedobacter terrae</name>
    <dbReference type="NCBI Taxonomy" id="405671"/>
    <lineage>
        <taxon>Bacteria</taxon>
        <taxon>Pseudomonadati</taxon>
        <taxon>Bacteroidota</taxon>
        <taxon>Sphingobacteriia</taxon>
        <taxon>Sphingobacteriales</taxon>
        <taxon>Sphingobacteriaceae</taxon>
        <taxon>Pedobacter</taxon>
    </lineage>
</organism>
<keyword evidence="2" id="KW-1185">Reference proteome</keyword>
<accession>A0A1G8EJZ4</accession>
<reference evidence="2" key="1">
    <citation type="submission" date="2016-10" db="EMBL/GenBank/DDBJ databases">
        <authorList>
            <person name="Varghese N."/>
            <person name="Submissions S."/>
        </authorList>
    </citation>
    <scope>NUCLEOTIDE SEQUENCE [LARGE SCALE GENOMIC DNA]</scope>
    <source>
        <strain evidence="2">DSM 17933</strain>
    </source>
</reference>
<name>A0A1G8EJZ4_9SPHI</name>